<comment type="caution">
    <text evidence="2">The sequence shown here is derived from an EMBL/GenBank/DDBJ whole genome shotgun (WGS) entry which is preliminary data.</text>
</comment>
<dbReference type="GO" id="GO:0016787">
    <property type="term" value="F:hydrolase activity"/>
    <property type="evidence" value="ECO:0007669"/>
    <property type="project" value="UniProtKB-KW"/>
</dbReference>
<dbReference type="InterPro" id="IPR000073">
    <property type="entry name" value="AB_hydrolase_1"/>
</dbReference>
<sequence>MTSQTSSGLVAVSKSPLIHLFYDVTPALPISPSKPVLVLSHSLSAATWLWDSLVPALADKYTIIRYDIRFHGRSPLIDTPGFNYEEGHTIADLASDVVKLLDHLGVRQAHAFIGLSIGGGIAVALAGAHVERFRHFIVVGTRAHATAEDEKIWEERIAFAKTEGIPALAGQSVERWFGPAWREENAALVADIARRVGEQSLEGYVANVQALRRLDLWPYADAVGRRGDGGMVFFVAGEEDAATVIEETRGLAARAGSEVVVVEGAGHITHVQQPERFLEVVRGRLEG</sequence>
<dbReference type="OrthoDB" id="2851338at2759"/>
<evidence type="ECO:0000313" key="2">
    <source>
        <dbReference type="EMBL" id="KAH6670249.1"/>
    </source>
</evidence>
<dbReference type="AlphaFoldDB" id="A0A9P8V4B5"/>
<name>A0A9P8V4B5_9PEZI</name>
<dbReference type="PANTHER" id="PTHR43433">
    <property type="entry name" value="HYDROLASE, ALPHA/BETA FOLD FAMILY PROTEIN"/>
    <property type="match status" value="1"/>
</dbReference>
<gene>
    <name evidence="2" type="ORF">F5X68DRAFT_248793</name>
</gene>
<reference evidence="2" key="1">
    <citation type="journal article" date="2021" name="Nat. Commun.">
        <title>Genetic determinants of endophytism in the Arabidopsis root mycobiome.</title>
        <authorList>
            <person name="Mesny F."/>
            <person name="Miyauchi S."/>
            <person name="Thiergart T."/>
            <person name="Pickel B."/>
            <person name="Atanasova L."/>
            <person name="Karlsson M."/>
            <person name="Huettel B."/>
            <person name="Barry K.W."/>
            <person name="Haridas S."/>
            <person name="Chen C."/>
            <person name="Bauer D."/>
            <person name="Andreopoulos W."/>
            <person name="Pangilinan J."/>
            <person name="LaButti K."/>
            <person name="Riley R."/>
            <person name="Lipzen A."/>
            <person name="Clum A."/>
            <person name="Drula E."/>
            <person name="Henrissat B."/>
            <person name="Kohler A."/>
            <person name="Grigoriev I.V."/>
            <person name="Martin F.M."/>
            <person name="Hacquard S."/>
        </authorList>
    </citation>
    <scope>NUCLEOTIDE SEQUENCE</scope>
    <source>
        <strain evidence="2">MPI-SDFR-AT-0117</strain>
    </source>
</reference>
<dbReference type="InterPro" id="IPR050471">
    <property type="entry name" value="AB_hydrolase"/>
</dbReference>
<keyword evidence="3" id="KW-1185">Reference proteome</keyword>
<dbReference type="Gene3D" id="3.40.50.1820">
    <property type="entry name" value="alpha/beta hydrolase"/>
    <property type="match status" value="1"/>
</dbReference>
<feature type="domain" description="AB hydrolase-1" evidence="1">
    <location>
        <begin position="35"/>
        <end position="272"/>
    </location>
</feature>
<protein>
    <submittedName>
        <fullName evidence="2">Alpha/Beta hydrolase protein</fullName>
    </submittedName>
</protein>
<dbReference type="InterPro" id="IPR029058">
    <property type="entry name" value="AB_hydrolase_fold"/>
</dbReference>
<evidence type="ECO:0000259" key="1">
    <source>
        <dbReference type="Pfam" id="PF00561"/>
    </source>
</evidence>
<evidence type="ECO:0000313" key="3">
    <source>
        <dbReference type="Proteomes" id="UP000770015"/>
    </source>
</evidence>
<dbReference type="SUPFAM" id="SSF53474">
    <property type="entry name" value="alpha/beta-Hydrolases"/>
    <property type="match status" value="1"/>
</dbReference>
<organism evidence="2 3">
    <name type="scientific">Plectosphaerella plurivora</name>
    <dbReference type="NCBI Taxonomy" id="936078"/>
    <lineage>
        <taxon>Eukaryota</taxon>
        <taxon>Fungi</taxon>
        <taxon>Dikarya</taxon>
        <taxon>Ascomycota</taxon>
        <taxon>Pezizomycotina</taxon>
        <taxon>Sordariomycetes</taxon>
        <taxon>Hypocreomycetidae</taxon>
        <taxon>Glomerellales</taxon>
        <taxon>Plectosphaerellaceae</taxon>
        <taxon>Plectosphaerella</taxon>
    </lineage>
</organism>
<dbReference type="EMBL" id="JAGSXJ010000030">
    <property type="protein sequence ID" value="KAH6670249.1"/>
    <property type="molecule type" value="Genomic_DNA"/>
</dbReference>
<proteinExistence type="predicted"/>
<keyword evidence="2" id="KW-0378">Hydrolase</keyword>
<accession>A0A9P8V4B5</accession>
<dbReference type="Proteomes" id="UP000770015">
    <property type="component" value="Unassembled WGS sequence"/>
</dbReference>
<dbReference type="Pfam" id="PF00561">
    <property type="entry name" value="Abhydrolase_1"/>
    <property type="match status" value="1"/>
</dbReference>
<dbReference type="PANTHER" id="PTHR43433:SF5">
    <property type="entry name" value="AB HYDROLASE-1 DOMAIN-CONTAINING PROTEIN"/>
    <property type="match status" value="1"/>
</dbReference>